<keyword evidence="2" id="KW-0255">Endonuclease</keyword>
<keyword evidence="2" id="KW-0378">Hydrolase</keyword>
<comment type="caution">
    <text evidence="2">The sequence shown here is derived from an EMBL/GenBank/DDBJ whole genome shotgun (WGS) entry which is preliminary data.</text>
</comment>
<feature type="domain" description="HNH" evidence="1">
    <location>
        <begin position="258"/>
        <end position="299"/>
    </location>
</feature>
<keyword evidence="2" id="KW-0540">Nuclease</keyword>
<accession>A0A2A8Q238</accession>
<proteinExistence type="predicted"/>
<organism evidence="2 3">
    <name type="scientific">Bacillus cereus</name>
    <dbReference type="NCBI Taxonomy" id="1396"/>
    <lineage>
        <taxon>Bacteria</taxon>
        <taxon>Bacillati</taxon>
        <taxon>Bacillota</taxon>
        <taxon>Bacilli</taxon>
        <taxon>Bacillales</taxon>
        <taxon>Bacillaceae</taxon>
        <taxon>Bacillus</taxon>
        <taxon>Bacillus cereus group</taxon>
    </lineage>
</organism>
<sequence>MTKHLHLLFKCQREVSISGCEINTIREHKRILEEKNRLIWGQFSKSSQKAEGRNSVKGIADRNRERITRQVNAGIDSFAFFLMNTGGERVLFVGKINRLYNKKEIKSDSPLKEFIPDYYSGTVGTSAEKISVFVDMSTLIKIDNKLVNEIVVESTGEKVLNVTNPRSIFLTNISESLRDLIIEILRNPEANYQYQIEQENVASVIMEDTPKYVPSKSKGDGSGAYKRDSKTAKNAIVLANYKCEIDLNHEDFISKVTKKNYVEAHHLIPMGFQDDFQKSIDVEANIISLCAHCHKKLHHAEYKVIEPLIEKLYDVRINRLNNCGINIDKNELLNYYK</sequence>
<dbReference type="GO" id="GO:0004519">
    <property type="term" value="F:endonuclease activity"/>
    <property type="evidence" value="ECO:0007669"/>
    <property type="project" value="UniProtKB-KW"/>
</dbReference>
<dbReference type="Pfam" id="PF01844">
    <property type="entry name" value="HNH"/>
    <property type="match status" value="1"/>
</dbReference>
<protein>
    <submittedName>
        <fullName evidence="2">Restriction endonuclease</fullName>
    </submittedName>
</protein>
<name>A0A2A8Q238_BACCE</name>
<dbReference type="AlphaFoldDB" id="A0A2A8Q238"/>
<dbReference type="EMBL" id="NTWE01000009">
    <property type="protein sequence ID" value="PEW06149.1"/>
    <property type="molecule type" value="Genomic_DNA"/>
</dbReference>
<evidence type="ECO:0000313" key="3">
    <source>
        <dbReference type="Proteomes" id="UP000220635"/>
    </source>
</evidence>
<dbReference type="RefSeq" id="WP_000160643.1">
    <property type="nucleotide sequence ID" value="NZ_NTWE01000009.1"/>
</dbReference>
<dbReference type="InterPro" id="IPR002711">
    <property type="entry name" value="HNH"/>
</dbReference>
<evidence type="ECO:0000313" key="2">
    <source>
        <dbReference type="EMBL" id="PEW06149.1"/>
    </source>
</evidence>
<dbReference type="Proteomes" id="UP000220635">
    <property type="component" value="Unassembled WGS sequence"/>
</dbReference>
<gene>
    <name evidence="2" type="ORF">CN425_02340</name>
</gene>
<reference evidence="2 3" key="1">
    <citation type="submission" date="2017-09" db="EMBL/GenBank/DDBJ databases">
        <title>Large-scale bioinformatics analysis of Bacillus genomes uncovers conserved roles of natural products in bacterial physiology.</title>
        <authorList>
            <consortium name="Agbiome Team Llc"/>
            <person name="Bleich R.M."/>
            <person name="Grubbs K.J."/>
            <person name="Santa Maria K.C."/>
            <person name="Allen S.E."/>
            <person name="Farag S."/>
            <person name="Shank E.A."/>
            <person name="Bowers A."/>
        </authorList>
    </citation>
    <scope>NUCLEOTIDE SEQUENCE [LARGE SCALE GENOMIC DNA]</scope>
    <source>
        <strain evidence="2 3">AFS010695</strain>
    </source>
</reference>
<dbReference type="OrthoDB" id="9781481at2"/>
<evidence type="ECO:0000259" key="1">
    <source>
        <dbReference type="Pfam" id="PF01844"/>
    </source>
</evidence>